<reference evidence="1" key="1">
    <citation type="submission" date="2022-11" db="EMBL/GenBank/DDBJ databases">
        <title>Centuries of genome instability and evolution in soft-shell clam transmissible cancer (bioRxiv).</title>
        <authorList>
            <person name="Hart S.F.M."/>
            <person name="Yonemitsu M.A."/>
            <person name="Giersch R.M."/>
            <person name="Beal B.F."/>
            <person name="Arriagada G."/>
            <person name="Davis B.W."/>
            <person name="Ostrander E.A."/>
            <person name="Goff S.P."/>
            <person name="Metzger M.J."/>
        </authorList>
    </citation>
    <scope>NUCLEOTIDE SEQUENCE</scope>
    <source>
        <strain evidence="1">MELC-2E11</strain>
        <tissue evidence="1">Siphon/mantle</tissue>
    </source>
</reference>
<protein>
    <recommendedName>
        <fullName evidence="3">WSC domain-containing protein</fullName>
    </recommendedName>
</protein>
<evidence type="ECO:0000313" key="2">
    <source>
        <dbReference type="Proteomes" id="UP001164746"/>
    </source>
</evidence>
<gene>
    <name evidence="1" type="ORF">MAR_009436</name>
</gene>
<evidence type="ECO:0008006" key="3">
    <source>
        <dbReference type="Google" id="ProtNLM"/>
    </source>
</evidence>
<evidence type="ECO:0000313" key="1">
    <source>
        <dbReference type="EMBL" id="WAR02878.1"/>
    </source>
</evidence>
<sequence length="259" mass="27969">MATTVVYSTLMVLLAGSDRDFEDLWNVTGAENDPSANKHSLPISDVIAGGNFRSGLVDTWGSSTFETVSVSGMNKVGDVFFEVEYNISGTFPFLSSWMTQTNIVYSTHGVITDMSVTLSDSNYRVLVEQQSTGTAWFTITFGPLSYPGMPRMFAARRKNVPFVPPVVLDGNLGCALLTDLVNTTLMLTDSANMSPTMCTNTCWGISALALTVTAQHCYCGDIGSVPLSENPSQCYYPCPNTQEICGGLTSDYGSAYHVQ</sequence>
<organism evidence="1 2">
    <name type="scientific">Mya arenaria</name>
    <name type="common">Soft-shell clam</name>
    <dbReference type="NCBI Taxonomy" id="6604"/>
    <lineage>
        <taxon>Eukaryota</taxon>
        <taxon>Metazoa</taxon>
        <taxon>Spiralia</taxon>
        <taxon>Lophotrochozoa</taxon>
        <taxon>Mollusca</taxon>
        <taxon>Bivalvia</taxon>
        <taxon>Autobranchia</taxon>
        <taxon>Heteroconchia</taxon>
        <taxon>Euheterodonta</taxon>
        <taxon>Imparidentia</taxon>
        <taxon>Neoheterodontei</taxon>
        <taxon>Myida</taxon>
        <taxon>Myoidea</taxon>
        <taxon>Myidae</taxon>
        <taxon>Mya</taxon>
    </lineage>
</organism>
<proteinExistence type="predicted"/>
<feature type="non-terminal residue" evidence="1">
    <location>
        <position position="1"/>
    </location>
</feature>
<keyword evidence="2" id="KW-1185">Reference proteome</keyword>
<accession>A0ABY7DYQ8</accession>
<name>A0ABY7DYQ8_MYAAR</name>
<dbReference type="EMBL" id="CP111015">
    <property type="protein sequence ID" value="WAR02878.1"/>
    <property type="molecule type" value="Genomic_DNA"/>
</dbReference>
<dbReference type="Proteomes" id="UP001164746">
    <property type="component" value="Chromosome 4"/>
</dbReference>